<gene>
    <name evidence="1" type="ORF">KQ929_08220</name>
</gene>
<reference evidence="1 2" key="1">
    <citation type="submission" date="2021-06" db="EMBL/GenBank/DDBJ databases">
        <title>Leclercia pneumoniae sp. nov.</title>
        <authorList>
            <person name="Hoenemann M."/>
            <person name="Viehweger A."/>
            <person name="Dietze N."/>
        </authorList>
    </citation>
    <scope>NUCLEOTIDE SEQUENCE [LARGE SCALE GENOMIC DNA]</scope>
    <source>
        <strain evidence="2">49125</strain>
    </source>
</reference>
<organism evidence="1 2">
    <name type="scientific">Leclercia pneumoniae</name>
    <dbReference type="NCBI Taxonomy" id="2815358"/>
    <lineage>
        <taxon>Bacteria</taxon>
        <taxon>Pseudomonadati</taxon>
        <taxon>Pseudomonadota</taxon>
        <taxon>Gammaproteobacteria</taxon>
        <taxon>Enterobacterales</taxon>
        <taxon>Enterobacteriaceae</taxon>
        <taxon>Leclercia</taxon>
    </lineage>
</organism>
<proteinExistence type="predicted"/>
<dbReference type="Proteomes" id="UP000683497">
    <property type="component" value="Chromosome"/>
</dbReference>
<sequence length="55" mass="6378">MEIEVPESFDPEWQAAMLEQLAGNISAFKERDDEPNELLIDCEEIIEALREYSGY</sequence>
<accession>A0ABX8K2G1</accession>
<keyword evidence="2" id="KW-1185">Reference proteome</keyword>
<protein>
    <submittedName>
        <fullName evidence="1">Uncharacterized protein</fullName>
    </submittedName>
</protein>
<evidence type="ECO:0000313" key="2">
    <source>
        <dbReference type="Proteomes" id="UP000683497"/>
    </source>
</evidence>
<dbReference type="RefSeq" id="WP_207291917.1">
    <property type="nucleotide sequence ID" value="NZ_CP071383.1"/>
</dbReference>
<dbReference type="EMBL" id="CP076838">
    <property type="protein sequence ID" value="QWW81184.1"/>
    <property type="molecule type" value="Genomic_DNA"/>
</dbReference>
<evidence type="ECO:0000313" key="1">
    <source>
        <dbReference type="EMBL" id="QWW81184.1"/>
    </source>
</evidence>
<name>A0ABX8K2G1_9ENTR</name>